<keyword evidence="1" id="KW-1133">Transmembrane helix</keyword>
<keyword evidence="1" id="KW-0472">Membrane</keyword>
<reference evidence="2" key="1">
    <citation type="journal article" date="2023" name="BMC Genomics">
        <title>Chromosome-level genome assemblies of Cutaneotrichosporon spp. (Trichosporonales, Basidiomycota) reveal imbalanced evolution between nucleotide sequences and chromosome synteny.</title>
        <authorList>
            <person name="Kobayashi Y."/>
            <person name="Kayamori A."/>
            <person name="Aoki K."/>
            <person name="Shiwa Y."/>
            <person name="Matsutani M."/>
            <person name="Fujita N."/>
            <person name="Sugita T."/>
            <person name="Iwasaki W."/>
            <person name="Tanaka N."/>
            <person name="Takashima M."/>
        </authorList>
    </citation>
    <scope>NUCLEOTIDE SEQUENCE</scope>
    <source>
        <strain evidence="2">HIS019</strain>
    </source>
</reference>
<protein>
    <submittedName>
        <fullName evidence="2">Uncharacterized protein</fullName>
    </submittedName>
</protein>
<keyword evidence="1" id="KW-0812">Transmembrane</keyword>
<dbReference type="EMBL" id="AP028216">
    <property type="protein sequence ID" value="BEI92455.1"/>
    <property type="molecule type" value="Genomic_DNA"/>
</dbReference>
<keyword evidence="3" id="KW-1185">Reference proteome</keyword>
<gene>
    <name evidence="2" type="ORF">CcaverHIS019_0500830</name>
</gene>
<proteinExistence type="predicted"/>
<dbReference type="GeneID" id="85496325"/>
<sequence>MNEITRFLSYVQPPGPLPLLALMLFAAHGLYIFIYFFRCLVTGPRLKGREDYEMFVAYWAVFFVNLVLVGVLPWLAVWAAIKSLEGIEGVVQRGIGIWNSLKA</sequence>
<accession>A0AA48L5S7</accession>
<feature type="transmembrane region" description="Helical" evidence="1">
    <location>
        <begin position="58"/>
        <end position="81"/>
    </location>
</feature>
<dbReference type="KEGG" id="ccac:CcaHIS019_0500830"/>
<organism evidence="2 3">
    <name type="scientific">Cutaneotrichosporon cavernicola</name>
    <dbReference type="NCBI Taxonomy" id="279322"/>
    <lineage>
        <taxon>Eukaryota</taxon>
        <taxon>Fungi</taxon>
        <taxon>Dikarya</taxon>
        <taxon>Basidiomycota</taxon>
        <taxon>Agaricomycotina</taxon>
        <taxon>Tremellomycetes</taxon>
        <taxon>Trichosporonales</taxon>
        <taxon>Trichosporonaceae</taxon>
        <taxon>Cutaneotrichosporon</taxon>
    </lineage>
</organism>
<dbReference type="Proteomes" id="UP001233271">
    <property type="component" value="Chromosome 5"/>
</dbReference>
<evidence type="ECO:0000313" key="2">
    <source>
        <dbReference type="EMBL" id="BEI92455.1"/>
    </source>
</evidence>
<name>A0AA48L5S7_9TREE</name>
<dbReference type="RefSeq" id="XP_060457720.1">
    <property type="nucleotide sequence ID" value="XM_060601203.1"/>
</dbReference>
<dbReference type="AlphaFoldDB" id="A0AA48L5S7"/>
<evidence type="ECO:0000256" key="1">
    <source>
        <dbReference type="SAM" id="Phobius"/>
    </source>
</evidence>
<evidence type="ECO:0000313" key="3">
    <source>
        <dbReference type="Proteomes" id="UP001233271"/>
    </source>
</evidence>
<feature type="transmembrane region" description="Helical" evidence="1">
    <location>
        <begin position="17"/>
        <end position="37"/>
    </location>
</feature>